<dbReference type="CDD" id="cd02440">
    <property type="entry name" value="AdoMet_MTases"/>
    <property type="match status" value="1"/>
</dbReference>
<sequence length="492" mass="55640">MNEAHTLKPEAPKRAGAGGLGGVSSDGASEPEVGSYRDRNGAVFYRDGRVFRYVSERALKNWQHLWEAPFFERFRSEGRIVETSLVDPRNENIDLGTWAGVLEHARIPYISYPYEWTFGMLKDATLLHLDLMRGALRADMILKDSSPYNVQWNGVHPVFIDVPSFEPLEKGAPWVGYRQFCELFLYPLMLAAYKGVDFRPWLRGRIDGIPAEEMHALMSARDLMRPGVLLHVAAQNALQKRYAGGRQDMRGALAEAGFSKALIERNVEKLTALVSKLEPARTKTEWSEYDRTHSYEDAELKRKADFVRQAAASRRWRLAWDLGCNTGTFSRIAAEFTDHVVAMDGDWMAIEHLYRREKAGAASKSILPLVVNLADASPNQGWRGAERKGIAERGRPELTLCLALIHHIVITANIPLADFIEWLAGLGTAVVIEFVGRDDEMVQTLLANREDQYSDYHPEIFRALLEAHFDIRAEEALKGGKRHIYFAEAKAR</sequence>
<proteinExistence type="predicted"/>
<dbReference type="SUPFAM" id="SSF53335">
    <property type="entry name" value="S-adenosyl-L-methionine-dependent methyltransferases"/>
    <property type="match status" value="1"/>
</dbReference>
<keyword evidence="3" id="KW-1185">Reference proteome</keyword>
<gene>
    <name evidence="2" type="ORF">N5A92_25790</name>
</gene>
<accession>A0ABT2LV72</accession>
<evidence type="ECO:0000256" key="1">
    <source>
        <dbReference type="SAM" id="MobiDB-lite"/>
    </source>
</evidence>
<dbReference type="Proteomes" id="UP001320831">
    <property type="component" value="Unassembled WGS sequence"/>
</dbReference>
<dbReference type="RefSeq" id="WP_260907372.1">
    <property type="nucleotide sequence ID" value="NZ_JAOCZP010000014.1"/>
</dbReference>
<comment type="caution">
    <text evidence="2">The sequence shown here is derived from an EMBL/GenBank/DDBJ whole genome shotgun (WGS) entry which is preliminary data.</text>
</comment>
<name>A0ABT2LV72_9HYPH</name>
<feature type="compositionally biased region" description="Basic and acidic residues" evidence="1">
    <location>
        <begin position="1"/>
        <end position="13"/>
    </location>
</feature>
<protein>
    <recommendedName>
        <fullName evidence="4">Methyltransferase</fullName>
    </recommendedName>
</protein>
<reference evidence="2 3" key="1">
    <citation type="submission" date="2022-09" db="EMBL/GenBank/DDBJ databases">
        <title>Chelativorans salina sp. nov., a novel slightly halophilic bacterium isolated from a saline lake sediment enrichment.</title>
        <authorList>
            <person name="Gao L."/>
            <person name="Fang B.-Z."/>
            <person name="Li W.-J."/>
        </authorList>
    </citation>
    <scope>NUCLEOTIDE SEQUENCE [LARGE SCALE GENOMIC DNA]</scope>
    <source>
        <strain evidence="2 3">EGI FJ00035</strain>
    </source>
</reference>
<dbReference type="EMBL" id="JAOCZP010000014">
    <property type="protein sequence ID" value="MCT7378427.1"/>
    <property type="molecule type" value="Genomic_DNA"/>
</dbReference>
<feature type="region of interest" description="Disordered" evidence="1">
    <location>
        <begin position="1"/>
        <end position="34"/>
    </location>
</feature>
<evidence type="ECO:0008006" key="4">
    <source>
        <dbReference type="Google" id="ProtNLM"/>
    </source>
</evidence>
<dbReference type="InterPro" id="IPR029063">
    <property type="entry name" value="SAM-dependent_MTases_sf"/>
</dbReference>
<dbReference type="Gene3D" id="3.40.50.150">
    <property type="entry name" value="Vaccinia Virus protein VP39"/>
    <property type="match status" value="1"/>
</dbReference>
<organism evidence="2 3">
    <name type="scientific">Chelativorans salis</name>
    <dbReference type="NCBI Taxonomy" id="2978478"/>
    <lineage>
        <taxon>Bacteria</taxon>
        <taxon>Pseudomonadati</taxon>
        <taxon>Pseudomonadota</taxon>
        <taxon>Alphaproteobacteria</taxon>
        <taxon>Hyphomicrobiales</taxon>
        <taxon>Phyllobacteriaceae</taxon>
        <taxon>Chelativorans</taxon>
    </lineage>
</organism>
<evidence type="ECO:0000313" key="3">
    <source>
        <dbReference type="Proteomes" id="UP001320831"/>
    </source>
</evidence>
<evidence type="ECO:0000313" key="2">
    <source>
        <dbReference type="EMBL" id="MCT7378427.1"/>
    </source>
</evidence>